<dbReference type="InterPro" id="IPR039537">
    <property type="entry name" value="Retrotran_Ty1/copia-like"/>
</dbReference>
<accession>A0AAV0TRK8</accession>
<dbReference type="Proteomes" id="UP001162029">
    <property type="component" value="Unassembled WGS sequence"/>
</dbReference>
<proteinExistence type="predicted"/>
<organism evidence="3 4">
    <name type="scientific">Peronospora destructor</name>
    <dbReference type="NCBI Taxonomy" id="86335"/>
    <lineage>
        <taxon>Eukaryota</taxon>
        <taxon>Sar</taxon>
        <taxon>Stramenopiles</taxon>
        <taxon>Oomycota</taxon>
        <taxon>Peronosporomycetes</taxon>
        <taxon>Peronosporales</taxon>
        <taxon>Peronosporaceae</taxon>
        <taxon>Peronospora</taxon>
    </lineage>
</organism>
<comment type="caution">
    <text evidence="3">The sequence shown here is derived from an EMBL/GenBank/DDBJ whole genome shotgun (WGS) entry which is preliminary data.</text>
</comment>
<name>A0AAV0TRK8_9STRA</name>
<protein>
    <recommendedName>
        <fullName evidence="2">Retroviral polymerase SH3-like domain-containing protein</fullName>
    </recommendedName>
</protein>
<dbReference type="PANTHER" id="PTHR42648">
    <property type="entry name" value="TRANSPOSASE, PUTATIVE-RELATED"/>
    <property type="match status" value="1"/>
</dbReference>
<dbReference type="GO" id="GO:0003676">
    <property type="term" value="F:nucleic acid binding"/>
    <property type="evidence" value="ECO:0007669"/>
    <property type="project" value="InterPro"/>
</dbReference>
<dbReference type="AlphaFoldDB" id="A0AAV0TRK8"/>
<dbReference type="PANTHER" id="PTHR42648:SF28">
    <property type="entry name" value="TRANSPOSON-ENCODED PROTEIN WITH RIBONUCLEASE H-LIKE AND RETROVIRUS ZINC FINGER-LIKE DOMAINS"/>
    <property type="match status" value="1"/>
</dbReference>
<feature type="domain" description="Retroviral polymerase SH3-like" evidence="2">
    <location>
        <begin position="56"/>
        <end position="116"/>
    </location>
</feature>
<evidence type="ECO:0000313" key="3">
    <source>
        <dbReference type="EMBL" id="CAI5725941.1"/>
    </source>
</evidence>
<sequence>MLEHAGLPKTYWGEAVMTATFLRNRCPTRSISLEQSPYQVWTGRKPMLANLKVFGCHAFVAIPKEKRRKLDARAERCRFLGYSEHEKAYRFEDITSGRIVISRDAKFMENVFCEDERQNTQVVTMDVAEDATEDEASDDEQRNPPDTRP</sequence>
<reference evidence="3" key="1">
    <citation type="submission" date="2022-12" db="EMBL/GenBank/DDBJ databases">
        <authorList>
            <person name="Webb A."/>
        </authorList>
    </citation>
    <scope>NUCLEOTIDE SEQUENCE</scope>
    <source>
        <strain evidence="3">Pd1</strain>
    </source>
</reference>
<feature type="compositionally biased region" description="Basic and acidic residues" evidence="1">
    <location>
        <begin position="139"/>
        <end position="149"/>
    </location>
</feature>
<dbReference type="InterPro" id="IPR057670">
    <property type="entry name" value="SH3_retrovirus"/>
</dbReference>
<feature type="region of interest" description="Disordered" evidence="1">
    <location>
        <begin position="124"/>
        <end position="149"/>
    </location>
</feature>
<dbReference type="EMBL" id="CANTFM010000588">
    <property type="protein sequence ID" value="CAI5725941.1"/>
    <property type="molecule type" value="Genomic_DNA"/>
</dbReference>
<keyword evidence="4" id="KW-1185">Reference proteome</keyword>
<evidence type="ECO:0000259" key="2">
    <source>
        <dbReference type="Pfam" id="PF25597"/>
    </source>
</evidence>
<feature type="compositionally biased region" description="Acidic residues" evidence="1">
    <location>
        <begin position="127"/>
        <end position="138"/>
    </location>
</feature>
<dbReference type="Pfam" id="PF25597">
    <property type="entry name" value="SH3_retrovirus"/>
    <property type="match status" value="1"/>
</dbReference>
<evidence type="ECO:0000256" key="1">
    <source>
        <dbReference type="SAM" id="MobiDB-lite"/>
    </source>
</evidence>
<gene>
    <name evidence="3" type="ORF">PDE001_LOCUS3463</name>
</gene>
<dbReference type="Gene3D" id="3.30.420.10">
    <property type="entry name" value="Ribonuclease H-like superfamily/Ribonuclease H"/>
    <property type="match status" value="1"/>
</dbReference>
<dbReference type="InterPro" id="IPR036397">
    <property type="entry name" value="RNaseH_sf"/>
</dbReference>
<evidence type="ECO:0000313" key="4">
    <source>
        <dbReference type="Proteomes" id="UP001162029"/>
    </source>
</evidence>